<dbReference type="PIRSF" id="PIRSF000532">
    <property type="entry name" value="ATP_PFK_prok"/>
    <property type="match status" value="1"/>
</dbReference>
<evidence type="ECO:0000256" key="14">
    <source>
        <dbReference type="HAMAP-Rule" id="MF_00339"/>
    </source>
</evidence>
<evidence type="ECO:0000256" key="9">
    <source>
        <dbReference type="ARBA" id="ARBA00022777"/>
    </source>
</evidence>
<evidence type="ECO:0000256" key="4">
    <source>
        <dbReference type="ARBA" id="ARBA00022490"/>
    </source>
</evidence>
<comment type="activity regulation">
    <text evidence="14">Allosterically activated by ADP and other diphosphonucleosides, and allosterically inhibited by phosphoenolpyruvate.</text>
</comment>
<dbReference type="PANTHER" id="PTHR13697:SF4">
    <property type="entry name" value="ATP-DEPENDENT 6-PHOSPHOFRUCTOKINASE"/>
    <property type="match status" value="1"/>
</dbReference>
<sequence length="323" mass="34239">MKIGVLTSGGDAPGMNAAIRAAVRQADSLGHEAWGIYRGYQGLLDGDMEPLPSRACANILQRGGTMLRTARCKAFHDPDVRAKAAEKLKAAGIEALVVIGGDGSFRAAETLLREHGVACAGIPGTIDNDLPGTDRTLGFDTALNTAVEAIDRIRDTASSHGRLFLVEVMGRASGMLAVHTAIACGAEAVLYPESPDDSYEALVTQLEENWKRGKRSSIVVVAEGDAVGGRAMAVGERLKRDHELDLRVVVLGHVQRGGSPSALDRIWGSRWGSEAVRRLDRGERGFYLGEVAGALVAQPLSRILEPQPVPPGDLGRLVAVLAR</sequence>
<dbReference type="RefSeq" id="WP_285577995.1">
    <property type="nucleotide sequence ID" value="NZ_BSDE01000010.1"/>
</dbReference>
<dbReference type="EMBL" id="BSDE01000010">
    <property type="protein sequence ID" value="GLH75038.1"/>
    <property type="molecule type" value="Genomic_DNA"/>
</dbReference>
<feature type="binding site" description="in other chain" evidence="14">
    <location>
        <begin position="125"/>
        <end position="127"/>
    </location>
    <ligand>
        <name>substrate</name>
        <note>ligand shared between dimeric partners</note>
    </ligand>
</feature>
<feature type="binding site" evidence="14">
    <location>
        <position position="162"/>
    </location>
    <ligand>
        <name>substrate</name>
        <note>ligand shared between dimeric partners</note>
    </ligand>
</feature>
<dbReference type="InterPro" id="IPR015912">
    <property type="entry name" value="Phosphofructokinase_CS"/>
</dbReference>
<dbReference type="InterPro" id="IPR035966">
    <property type="entry name" value="PKF_sf"/>
</dbReference>
<evidence type="ECO:0000256" key="12">
    <source>
        <dbReference type="ARBA" id="ARBA00023152"/>
    </source>
</evidence>
<keyword evidence="17" id="KW-1185">Reference proteome</keyword>
<protein>
    <recommendedName>
        <fullName evidence="14">ATP-dependent 6-phosphofructokinase</fullName>
        <shortName evidence="14">ATP-PFK</shortName>
        <shortName evidence="14">Phosphofructokinase</shortName>
        <ecNumber evidence="14">2.7.1.11</ecNumber>
    </recommendedName>
    <alternativeName>
        <fullName evidence="14">Phosphohexokinase</fullName>
    </alternativeName>
</protein>
<evidence type="ECO:0000313" key="17">
    <source>
        <dbReference type="Proteomes" id="UP001165069"/>
    </source>
</evidence>
<keyword evidence="8 14" id="KW-0547">Nucleotide-binding</keyword>
<evidence type="ECO:0000259" key="15">
    <source>
        <dbReference type="Pfam" id="PF00365"/>
    </source>
</evidence>
<keyword evidence="11 14" id="KW-0460">Magnesium</keyword>
<feature type="binding site" description="in other chain" evidence="14">
    <location>
        <begin position="214"/>
        <end position="216"/>
    </location>
    <ligand>
        <name>ADP</name>
        <dbReference type="ChEBI" id="CHEBI:456216"/>
        <note>allosteric activator; ligand shared between dimeric partners</note>
    </ligand>
</feature>
<dbReference type="PRINTS" id="PR00476">
    <property type="entry name" value="PHFRCTKINASE"/>
</dbReference>
<feature type="binding site" evidence="14">
    <location>
        <begin position="101"/>
        <end position="104"/>
    </location>
    <ligand>
        <name>ATP</name>
        <dbReference type="ChEBI" id="CHEBI:30616"/>
    </ligand>
</feature>
<reference evidence="16 17" key="1">
    <citation type="journal article" date="2023" name="Antonie Van Leeuwenhoek">
        <title>Mesoterricola silvestris gen. nov., sp. nov., Mesoterricola sediminis sp. nov., Geothrix oryzae sp. nov., Geothrix edaphica sp. nov., Geothrix rubra sp. nov., and Geothrix limicola sp. nov., six novel members of Acidobacteriota isolated from soils.</title>
        <authorList>
            <person name="Itoh H."/>
            <person name="Sugisawa Y."/>
            <person name="Mise K."/>
            <person name="Xu Z."/>
            <person name="Kuniyasu M."/>
            <person name="Ushijima N."/>
            <person name="Kawano K."/>
            <person name="Kobayashi E."/>
            <person name="Shiratori Y."/>
            <person name="Masuda Y."/>
            <person name="Senoo K."/>
        </authorList>
    </citation>
    <scope>NUCLEOTIDE SEQUENCE [LARGE SCALE GENOMIC DNA]</scope>
    <source>
        <strain evidence="16 17">Red804</strain>
    </source>
</reference>
<feature type="binding site" evidence="14">
    <location>
        <position position="102"/>
    </location>
    <ligand>
        <name>Mg(2+)</name>
        <dbReference type="ChEBI" id="CHEBI:18420"/>
        <note>catalytic</note>
    </ligand>
</feature>
<keyword evidence="5 14" id="KW-0021">Allosteric enzyme</keyword>
<comment type="caution">
    <text evidence="16">The sequence shown here is derived from an EMBL/GenBank/DDBJ whole genome shotgun (WGS) entry which is preliminary data.</text>
</comment>
<comment type="subunit">
    <text evidence="14">Homotetramer.</text>
</comment>
<keyword evidence="9 14" id="KW-0418">Kinase</keyword>
<evidence type="ECO:0000256" key="11">
    <source>
        <dbReference type="ARBA" id="ARBA00022842"/>
    </source>
</evidence>
<evidence type="ECO:0000256" key="10">
    <source>
        <dbReference type="ARBA" id="ARBA00022840"/>
    </source>
</evidence>
<dbReference type="Gene3D" id="3.40.50.460">
    <property type="entry name" value="Phosphofructokinase domain"/>
    <property type="match status" value="1"/>
</dbReference>
<feature type="binding site" evidence="14">
    <location>
        <position position="10"/>
    </location>
    <ligand>
        <name>ATP</name>
        <dbReference type="ChEBI" id="CHEBI:30616"/>
    </ligand>
</feature>
<dbReference type="InterPro" id="IPR012828">
    <property type="entry name" value="PFKA_ATP_prok"/>
</dbReference>
<dbReference type="NCBIfam" id="TIGR02482">
    <property type="entry name" value="PFKA_ATP"/>
    <property type="match status" value="1"/>
</dbReference>
<feature type="binding site" evidence="14">
    <location>
        <begin position="71"/>
        <end position="72"/>
    </location>
    <ligand>
        <name>ATP</name>
        <dbReference type="ChEBI" id="CHEBI:30616"/>
    </ligand>
</feature>
<feature type="binding site" description="in other chain" evidence="14">
    <location>
        <position position="211"/>
    </location>
    <ligand>
        <name>ADP</name>
        <dbReference type="ChEBI" id="CHEBI:456216"/>
        <note>allosteric activator; ligand shared between dimeric partners</note>
    </ligand>
</feature>
<dbReference type="PANTHER" id="PTHR13697">
    <property type="entry name" value="PHOSPHOFRUCTOKINASE"/>
    <property type="match status" value="1"/>
</dbReference>
<dbReference type="EC" id="2.7.1.11" evidence="14"/>
<keyword evidence="10 14" id="KW-0067">ATP-binding</keyword>
<comment type="subcellular location">
    <subcellularLocation>
        <location evidence="2 14">Cytoplasm</location>
    </subcellularLocation>
</comment>
<comment type="similarity">
    <text evidence="14">Belongs to the phosphofructokinase type A (PFKA) family. ATP-dependent PFK group I subfamily. Prokaryotic clade 'B1' sub-subfamily.</text>
</comment>
<dbReference type="NCBIfam" id="NF002872">
    <property type="entry name" value="PRK03202.1"/>
    <property type="match status" value="1"/>
</dbReference>
<keyword evidence="4 14" id="KW-0963">Cytoplasm</keyword>
<evidence type="ECO:0000256" key="3">
    <source>
        <dbReference type="ARBA" id="ARBA00004679"/>
    </source>
</evidence>
<feature type="binding site" evidence="14">
    <location>
        <position position="247"/>
    </location>
    <ligand>
        <name>substrate</name>
        <note>ligand shared between dimeric partners</note>
    </ligand>
</feature>
<dbReference type="InterPro" id="IPR000023">
    <property type="entry name" value="Phosphofructokinase_dom"/>
</dbReference>
<feature type="binding site" description="in other chain" evidence="14">
    <location>
        <begin position="185"/>
        <end position="187"/>
    </location>
    <ligand>
        <name>ADP</name>
        <dbReference type="ChEBI" id="CHEBI:456216"/>
        <note>allosteric activator; ligand shared between dimeric partners</note>
    </ligand>
</feature>
<feature type="active site" description="Proton acceptor" evidence="14">
    <location>
        <position position="127"/>
    </location>
</feature>
<evidence type="ECO:0000256" key="6">
    <source>
        <dbReference type="ARBA" id="ARBA00022679"/>
    </source>
</evidence>
<feature type="binding site" description="in other chain" evidence="14">
    <location>
        <begin position="169"/>
        <end position="171"/>
    </location>
    <ligand>
        <name>substrate</name>
        <note>ligand shared between dimeric partners</note>
    </ligand>
</feature>
<dbReference type="HAMAP" id="MF_00339">
    <property type="entry name" value="Phosphofructokinase_I_B1"/>
    <property type="match status" value="1"/>
</dbReference>
<feature type="binding site" evidence="14">
    <location>
        <begin position="20"/>
        <end position="24"/>
    </location>
    <ligand>
        <name>ADP</name>
        <dbReference type="ChEBI" id="CHEBI:456216"/>
        <note>allosteric activator; ligand shared between dimeric partners</note>
    </ligand>
</feature>
<evidence type="ECO:0000256" key="8">
    <source>
        <dbReference type="ARBA" id="ARBA00022741"/>
    </source>
</evidence>
<organism evidence="16 17">
    <name type="scientific">Geothrix limicola</name>
    <dbReference type="NCBI Taxonomy" id="2927978"/>
    <lineage>
        <taxon>Bacteria</taxon>
        <taxon>Pseudomonadati</taxon>
        <taxon>Acidobacteriota</taxon>
        <taxon>Holophagae</taxon>
        <taxon>Holophagales</taxon>
        <taxon>Holophagaceae</taxon>
        <taxon>Geothrix</taxon>
    </lineage>
</organism>
<comment type="caution">
    <text evidence="14">Lacks conserved residue(s) required for the propagation of feature annotation.</text>
</comment>
<feature type="binding site" description="in other chain" evidence="14">
    <location>
        <position position="154"/>
    </location>
    <ligand>
        <name>ADP</name>
        <dbReference type="ChEBI" id="CHEBI:456216"/>
        <note>allosteric activator; ligand shared between dimeric partners</note>
    </ligand>
</feature>
<keyword evidence="12 14" id="KW-0324">Glycolysis</keyword>
<feature type="binding site" description="in other chain" evidence="14">
    <location>
        <position position="223"/>
    </location>
    <ligand>
        <name>substrate</name>
        <note>ligand shared between dimeric partners</note>
    </ligand>
</feature>
<accession>A0ABQ5QKA6</accession>
<proteinExistence type="inferred from homology"/>
<comment type="cofactor">
    <cofactor evidence="1 14">
        <name>Mg(2+)</name>
        <dbReference type="ChEBI" id="CHEBI:18420"/>
    </cofactor>
</comment>
<comment type="function">
    <text evidence="14">Catalyzes the phosphorylation of D-fructose 6-phosphate to fructose 1,6-bisphosphate by ATP, the first committing step of glycolysis.</text>
</comment>
<feature type="binding site" description="in other chain" evidence="14">
    <location>
        <begin position="253"/>
        <end position="256"/>
    </location>
    <ligand>
        <name>substrate</name>
        <note>ligand shared between dimeric partners</note>
    </ligand>
</feature>
<evidence type="ECO:0000256" key="5">
    <source>
        <dbReference type="ARBA" id="ARBA00022533"/>
    </source>
</evidence>
<dbReference type="InterPro" id="IPR012003">
    <property type="entry name" value="ATP_PFK_prok-type"/>
</dbReference>
<dbReference type="InterPro" id="IPR022953">
    <property type="entry name" value="ATP_PFK"/>
</dbReference>
<dbReference type="SUPFAM" id="SSF53784">
    <property type="entry name" value="Phosphofructokinase"/>
    <property type="match status" value="1"/>
</dbReference>
<dbReference type="Pfam" id="PF00365">
    <property type="entry name" value="PFK"/>
    <property type="match status" value="1"/>
</dbReference>
<evidence type="ECO:0000313" key="16">
    <source>
        <dbReference type="EMBL" id="GLH75038.1"/>
    </source>
</evidence>
<dbReference type="PROSITE" id="PS00433">
    <property type="entry name" value="PHOSPHOFRUCTOKINASE"/>
    <property type="match status" value="1"/>
</dbReference>
<evidence type="ECO:0000256" key="2">
    <source>
        <dbReference type="ARBA" id="ARBA00004496"/>
    </source>
</evidence>
<name>A0ABQ5QKA6_9BACT</name>
<gene>
    <name evidence="16" type="primary">pfkA_2</name>
    <name evidence="14" type="synonym">pfkA</name>
    <name evidence="16" type="ORF">GETHLI_35410</name>
</gene>
<evidence type="ECO:0000256" key="7">
    <source>
        <dbReference type="ARBA" id="ARBA00022723"/>
    </source>
</evidence>
<dbReference type="Gene3D" id="3.40.50.450">
    <property type="match status" value="1"/>
</dbReference>
<comment type="catalytic activity">
    <reaction evidence="13 14">
        <text>beta-D-fructose 6-phosphate + ATP = beta-D-fructose 1,6-bisphosphate + ADP + H(+)</text>
        <dbReference type="Rhea" id="RHEA:16109"/>
        <dbReference type="ChEBI" id="CHEBI:15378"/>
        <dbReference type="ChEBI" id="CHEBI:30616"/>
        <dbReference type="ChEBI" id="CHEBI:32966"/>
        <dbReference type="ChEBI" id="CHEBI:57634"/>
        <dbReference type="ChEBI" id="CHEBI:456216"/>
        <dbReference type="EC" id="2.7.1.11"/>
    </reaction>
</comment>
<keyword evidence="6 14" id="KW-0808">Transferase</keyword>
<evidence type="ECO:0000256" key="13">
    <source>
        <dbReference type="ARBA" id="ARBA00048070"/>
    </source>
</evidence>
<feature type="domain" description="Phosphofructokinase" evidence="15">
    <location>
        <begin position="2"/>
        <end position="277"/>
    </location>
</feature>
<comment type="pathway">
    <text evidence="3 14">Carbohydrate degradation; glycolysis; D-glyceraldehyde 3-phosphate and glycerone phosphate from D-glucose: step 3/4.</text>
</comment>
<dbReference type="Proteomes" id="UP001165069">
    <property type="component" value="Unassembled WGS sequence"/>
</dbReference>
<keyword evidence="7 14" id="KW-0479">Metal-binding</keyword>
<evidence type="ECO:0000256" key="1">
    <source>
        <dbReference type="ARBA" id="ARBA00001946"/>
    </source>
</evidence>